<feature type="region of interest" description="Disordered" evidence="6">
    <location>
        <begin position="35"/>
        <end position="83"/>
    </location>
</feature>
<evidence type="ECO:0000256" key="2">
    <source>
        <dbReference type="ARBA" id="ARBA00022670"/>
    </source>
</evidence>
<gene>
    <name evidence="8" type="ORF">AMON00008_LOCUS28497</name>
</gene>
<dbReference type="GO" id="GO:0006508">
    <property type="term" value="P:proteolysis"/>
    <property type="evidence" value="ECO:0007669"/>
    <property type="project" value="UniProtKB-KW"/>
</dbReference>
<reference evidence="8" key="1">
    <citation type="submission" date="2021-01" db="EMBL/GenBank/DDBJ databases">
        <authorList>
            <person name="Corre E."/>
            <person name="Pelletier E."/>
            <person name="Niang G."/>
            <person name="Scheremetjew M."/>
            <person name="Finn R."/>
            <person name="Kale V."/>
            <person name="Holt S."/>
            <person name="Cochrane G."/>
            <person name="Meng A."/>
            <person name="Brown T."/>
            <person name="Cohen L."/>
        </authorList>
    </citation>
    <scope>NUCLEOTIDE SEQUENCE</scope>
    <source>
        <strain evidence="8">CCMP3105</strain>
    </source>
</reference>
<feature type="active site" evidence="5">
    <location>
        <position position="356"/>
    </location>
</feature>
<dbReference type="EMBL" id="HBNR01041087">
    <property type="protein sequence ID" value="CAE4599892.1"/>
    <property type="molecule type" value="Transcribed_RNA"/>
</dbReference>
<dbReference type="PANTHER" id="PTHR47966:SF51">
    <property type="entry name" value="BETA-SITE APP-CLEAVING ENZYME, ISOFORM A-RELATED"/>
    <property type="match status" value="1"/>
</dbReference>
<dbReference type="InterPro" id="IPR034164">
    <property type="entry name" value="Pepsin-like_dom"/>
</dbReference>
<dbReference type="PANTHER" id="PTHR47966">
    <property type="entry name" value="BETA-SITE APP-CLEAVING ENZYME, ISOFORM A-RELATED"/>
    <property type="match status" value="1"/>
</dbReference>
<comment type="similarity">
    <text evidence="1">Belongs to the peptidase A1 family.</text>
</comment>
<dbReference type="Pfam" id="PF00026">
    <property type="entry name" value="Asp"/>
    <property type="match status" value="1"/>
</dbReference>
<dbReference type="GO" id="GO:0004190">
    <property type="term" value="F:aspartic-type endopeptidase activity"/>
    <property type="evidence" value="ECO:0007669"/>
    <property type="project" value="UniProtKB-KW"/>
</dbReference>
<evidence type="ECO:0000256" key="5">
    <source>
        <dbReference type="PIRSR" id="PIRSR601461-1"/>
    </source>
</evidence>
<sequence length="490" mass="52925">MARSSSPGLLALWSRVLLVFGSGITLATAARIRRLRDSSSRSPPAARPLVTRLSHSEYHARSGRSGTGPKFNNALAASSGQATSGTEISSRQMVGLLKHRAGLPPGRVALSVPVPKDKRHGVVQRLLSDKLGTEYTGSIGIGTKRGPTGELEAESVLNVVFDTGSTDLWVASVICSLGPCSELSRRRFNFSNSETFFMPDKTYNFATVYGSGELEGVLGIDDVRVGPMLVQQQEIGLIRAEHGELFSTLEFDGILGLGRTDTGAGTTAVFDSIVKQQVLPVPEFAFYLHPDFAFGGAVLWGGIDERLYEEPLVWYPVVGNDFWALELTAFTVGNQTLTGNGGTLGRSSRRPLVIVDSGTTFLTAMGDVYQALAAAVRTVHCSDMGTLPSLVYTLKDTEGQQHNITVPPEEYLVKAAEGGEWCFPGIMEFGPHFGPFEEHHPMILGEVFMRHHFTVFRRSSARGGRPEIGIARSARGASAQAFFEDTVEKS</sequence>
<dbReference type="AlphaFoldDB" id="A0A7S4V0A0"/>
<dbReference type="SUPFAM" id="SSF50630">
    <property type="entry name" value="Acid proteases"/>
    <property type="match status" value="1"/>
</dbReference>
<dbReference type="Gene3D" id="2.40.70.10">
    <property type="entry name" value="Acid Proteases"/>
    <property type="match status" value="2"/>
</dbReference>
<keyword evidence="3" id="KW-0064">Aspartyl protease</keyword>
<evidence type="ECO:0000256" key="1">
    <source>
        <dbReference type="ARBA" id="ARBA00007447"/>
    </source>
</evidence>
<protein>
    <recommendedName>
        <fullName evidence="7">Peptidase A1 domain-containing protein</fullName>
    </recommendedName>
</protein>
<feature type="active site" evidence="5">
    <location>
        <position position="162"/>
    </location>
</feature>
<dbReference type="InterPro" id="IPR001461">
    <property type="entry name" value="Aspartic_peptidase_A1"/>
</dbReference>
<feature type="domain" description="Peptidase A1" evidence="7">
    <location>
        <begin position="135"/>
        <end position="471"/>
    </location>
</feature>
<evidence type="ECO:0000256" key="3">
    <source>
        <dbReference type="ARBA" id="ARBA00022750"/>
    </source>
</evidence>
<accession>A0A7S4V0A0</accession>
<keyword evidence="2" id="KW-0645">Protease</keyword>
<evidence type="ECO:0000313" key="8">
    <source>
        <dbReference type="EMBL" id="CAE4599892.1"/>
    </source>
</evidence>
<dbReference type="InterPro" id="IPR033121">
    <property type="entry name" value="PEPTIDASE_A1"/>
</dbReference>
<dbReference type="CDD" id="cd05471">
    <property type="entry name" value="pepsin_like"/>
    <property type="match status" value="1"/>
</dbReference>
<evidence type="ECO:0000256" key="6">
    <source>
        <dbReference type="SAM" id="MobiDB-lite"/>
    </source>
</evidence>
<keyword evidence="4" id="KW-0378">Hydrolase</keyword>
<dbReference type="InterPro" id="IPR021109">
    <property type="entry name" value="Peptidase_aspartic_dom_sf"/>
</dbReference>
<evidence type="ECO:0000256" key="4">
    <source>
        <dbReference type="ARBA" id="ARBA00022801"/>
    </source>
</evidence>
<name>A0A7S4V0A0_9DINO</name>
<dbReference type="PRINTS" id="PR00792">
    <property type="entry name" value="PEPSIN"/>
</dbReference>
<dbReference type="PROSITE" id="PS51767">
    <property type="entry name" value="PEPTIDASE_A1"/>
    <property type="match status" value="1"/>
</dbReference>
<evidence type="ECO:0000259" key="7">
    <source>
        <dbReference type="PROSITE" id="PS51767"/>
    </source>
</evidence>
<proteinExistence type="inferred from homology"/>
<organism evidence="8">
    <name type="scientific">Alexandrium monilatum</name>
    <dbReference type="NCBI Taxonomy" id="311494"/>
    <lineage>
        <taxon>Eukaryota</taxon>
        <taxon>Sar</taxon>
        <taxon>Alveolata</taxon>
        <taxon>Dinophyceae</taxon>
        <taxon>Gonyaulacales</taxon>
        <taxon>Pyrocystaceae</taxon>
        <taxon>Alexandrium</taxon>
    </lineage>
</organism>